<evidence type="ECO:0000313" key="1">
    <source>
        <dbReference type="EMBL" id="CAB4007741.1"/>
    </source>
</evidence>
<gene>
    <name evidence="1" type="ORF">PACLA_8A075552</name>
</gene>
<protein>
    <submittedName>
        <fullName evidence="1">Uncharacterized protein</fullName>
    </submittedName>
</protein>
<name>A0A7D9EGF6_PARCT</name>
<evidence type="ECO:0000313" key="2">
    <source>
        <dbReference type="Proteomes" id="UP001152795"/>
    </source>
</evidence>
<dbReference type="Proteomes" id="UP001152795">
    <property type="component" value="Unassembled WGS sequence"/>
</dbReference>
<feature type="non-terminal residue" evidence="1">
    <location>
        <position position="1"/>
    </location>
</feature>
<reference evidence="1" key="1">
    <citation type="submission" date="2020-04" db="EMBL/GenBank/DDBJ databases">
        <authorList>
            <person name="Alioto T."/>
            <person name="Alioto T."/>
            <person name="Gomez Garrido J."/>
        </authorList>
    </citation>
    <scope>NUCLEOTIDE SEQUENCE</scope>
    <source>
        <strain evidence="1">A484AB</strain>
    </source>
</reference>
<accession>A0A7D9EGF6</accession>
<comment type="caution">
    <text evidence="1">The sequence shown here is derived from an EMBL/GenBank/DDBJ whole genome shotgun (WGS) entry which is preliminary data.</text>
</comment>
<dbReference type="AlphaFoldDB" id="A0A7D9EGF6"/>
<proteinExistence type="predicted"/>
<organism evidence="1 2">
    <name type="scientific">Paramuricea clavata</name>
    <name type="common">Red gorgonian</name>
    <name type="synonym">Violescent sea-whip</name>
    <dbReference type="NCBI Taxonomy" id="317549"/>
    <lineage>
        <taxon>Eukaryota</taxon>
        <taxon>Metazoa</taxon>
        <taxon>Cnidaria</taxon>
        <taxon>Anthozoa</taxon>
        <taxon>Octocorallia</taxon>
        <taxon>Malacalcyonacea</taxon>
        <taxon>Plexauridae</taxon>
        <taxon>Paramuricea</taxon>
    </lineage>
</organism>
<dbReference type="EMBL" id="CACRXK020005896">
    <property type="protein sequence ID" value="CAB4007741.1"/>
    <property type="molecule type" value="Genomic_DNA"/>
</dbReference>
<keyword evidence="2" id="KW-1185">Reference proteome</keyword>
<sequence length="172" mass="19487">MMMMMMMTVDTQLRRWLPSELGEEGYAPPGALIKKFANHYMKGLHEVLDNTCWQTCYKMSLVCNKDTGNRISKRLNMMRGAPLRPTKPLLRNYATILLNSSSTSREFEFHLLSIFNGHVLINIVIDVIKLCVFRTKRLLTLTVLRRSFKGSPPNLMSSILAAVGVAVLVLLA</sequence>